<sequence length="55" mass="6454">MNRKKKKYPKNELPVVRNFGLMDLRAVDEGNYIEGHPAIYDQMTNIGGWFNEIIE</sequence>
<reference evidence="1" key="1">
    <citation type="submission" date="2022-09" db="EMBL/GenBank/DDBJ databases">
        <title>Complete Genomes of Fervidibacillus albus and Fervidibacillus halotolerans isolated from tidal flat sediments.</title>
        <authorList>
            <person name="Kwon K.K."/>
            <person name="Yang S.-H."/>
            <person name="Park M.J."/>
            <person name="Oh H.-M."/>
        </authorList>
    </citation>
    <scope>NUCLEOTIDE SEQUENCE</scope>
    <source>
        <strain evidence="1">MEBiC13591</strain>
    </source>
</reference>
<evidence type="ECO:0000313" key="2">
    <source>
        <dbReference type="Proteomes" id="UP001164718"/>
    </source>
</evidence>
<dbReference type="KEGG" id="faf:OE104_03035"/>
<accession>A0A9E8LVG4</accession>
<protein>
    <submittedName>
        <fullName evidence="1">Uncharacterized protein</fullName>
    </submittedName>
</protein>
<name>A0A9E8LVG4_9BACI</name>
<dbReference type="Proteomes" id="UP001164718">
    <property type="component" value="Chromosome"/>
</dbReference>
<organism evidence="1 2">
    <name type="scientific">Fervidibacillus albus</name>
    <dbReference type="NCBI Taxonomy" id="2980026"/>
    <lineage>
        <taxon>Bacteria</taxon>
        <taxon>Bacillati</taxon>
        <taxon>Bacillota</taxon>
        <taxon>Bacilli</taxon>
        <taxon>Bacillales</taxon>
        <taxon>Bacillaceae</taxon>
        <taxon>Fervidibacillus</taxon>
    </lineage>
</organism>
<proteinExistence type="predicted"/>
<dbReference type="EMBL" id="CP106878">
    <property type="protein sequence ID" value="WAA10324.1"/>
    <property type="molecule type" value="Genomic_DNA"/>
</dbReference>
<dbReference type="AlphaFoldDB" id="A0A9E8LVG4"/>
<evidence type="ECO:0000313" key="1">
    <source>
        <dbReference type="EMBL" id="WAA10324.1"/>
    </source>
</evidence>
<gene>
    <name evidence="1" type="ORF">OE104_03035</name>
</gene>
<dbReference type="RefSeq" id="WP_275418108.1">
    <property type="nucleotide sequence ID" value="NZ_CP106878.1"/>
</dbReference>
<keyword evidence="2" id="KW-1185">Reference proteome</keyword>